<feature type="chain" id="PRO_5018254074" description="Peptidase S8/S53 domain-containing protein" evidence="3">
    <location>
        <begin position="28"/>
        <end position="930"/>
    </location>
</feature>
<evidence type="ECO:0000313" key="6">
    <source>
        <dbReference type="Proteomes" id="UP000279089"/>
    </source>
</evidence>
<dbReference type="GO" id="GO:0006508">
    <property type="term" value="P:proteolysis"/>
    <property type="evidence" value="ECO:0007669"/>
    <property type="project" value="InterPro"/>
</dbReference>
<comment type="caution">
    <text evidence="2">Lacks conserved residue(s) required for the propagation of feature annotation.</text>
</comment>
<keyword evidence="6" id="KW-1185">Reference proteome</keyword>
<dbReference type="Proteomes" id="UP000279089">
    <property type="component" value="Unassembled WGS sequence"/>
</dbReference>
<dbReference type="InterPro" id="IPR000209">
    <property type="entry name" value="Peptidase_S8/S53_dom"/>
</dbReference>
<dbReference type="CDD" id="cd04842">
    <property type="entry name" value="Peptidases_S8_Kp43_protease"/>
    <property type="match status" value="1"/>
</dbReference>
<dbReference type="GO" id="GO:0004252">
    <property type="term" value="F:serine-type endopeptidase activity"/>
    <property type="evidence" value="ECO:0007669"/>
    <property type="project" value="InterPro"/>
</dbReference>
<feature type="domain" description="Peptidase S8/S53" evidence="4">
    <location>
        <begin position="231"/>
        <end position="446"/>
    </location>
</feature>
<evidence type="ECO:0000259" key="4">
    <source>
        <dbReference type="Pfam" id="PF00082"/>
    </source>
</evidence>
<name>A0A3N4MDK8_9BACT</name>
<dbReference type="Gene3D" id="3.40.50.200">
    <property type="entry name" value="Peptidase S8/S53 domain"/>
    <property type="match status" value="1"/>
</dbReference>
<dbReference type="InterPro" id="IPR036852">
    <property type="entry name" value="Peptidase_S8/S53_dom_sf"/>
</dbReference>
<reference evidence="6" key="1">
    <citation type="submission" date="2018-11" db="EMBL/GenBank/DDBJ databases">
        <title>Chitinophaga lutea sp.nov., isolate from arsenic contaminated soil.</title>
        <authorList>
            <person name="Zong Y."/>
        </authorList>
    </citation>
    <scope>NUCLEOTIDE SEQUENCE [LARGE SCALE GENOMIC DNA]</scope>
    <source>
        <strain evidence="6">YLT18</strain>
    </source>
</reference>
<evidence type="ECO:0000256" key="2">
    <source>
        <dbReference type="PROSITE-ProRule" id="PRU01240"/>
    </source>
</evidence>
<organism evidence="5 6">
    <name type="scientific">Chitinophaga barathri</name>
    <dbReference type="NCBI Taxonomy" id="1647451"/>
    <lineage>
        <taxon>Bacteria</taxon>
        <taxon>Pseudomonadati</taxon>
        <taxon>Bacteroidota</taxon>
        <taxon>Chitinophagia</taxon>
        <taxon>Chitinophagales</taxon>
        <taxon>Chitinophagaceae</taxon>
        <taxon>Chitinophaga</taxon>
    </lineage>
</organism>
<dbReference type="InterPro" id="IPR051048">
    <property type="entry name" value="Peptidase_S8/S53_subtilisin"/>
</dbReference>
<evidence type="ECO:0000256" key="1">
    <source>
        <dbReference type="ARBA" id="ARBA00011073"/>
    </source>
</evidence>
<gene>
    <name evidence="5" type="ORF">EG028_18715</name>
</gene>
<evidence type="ECO:0000313" key="5">
    <source>
        <dbReference type="EMBL" id="RPD39677.1"/>
    </source>
</evidence>
<dbReference type="PROSITE" id="PS51892">
    <property type="entry name" value="SUBTILASE"/>
    <property type="match status" value="1"/>
</dbReference>
<protein>
    <recommendedName>
        <fullName evidence="4">Peptidase S8/S53 domain-containing protein</fullName>
    </recommendedName>
</protein>
<comment type="caution">
    <text evidence="5">The sequence shown here is derived from an EMBL/GenBank/DDBJ whole genome shotgun (WGS) entry which is preliminary data.</text>
</comment>
<dbReference type="PANTHER" id="PTHR43399">
    <property type="entry name" value="SUBTILISIN-RELATED"/>
    <property type="match status" value="1"/>
</dbReference>
<dbReference type="SUPFAM" id="SSF52743">
    <property type="entry name" value="Subtilisin-like"/>
    <property type="match status" value="1"/>
</dbReference>
<evidence type="ECO:0000256" key="3">
    <source>
        <dbReference type="SAM" id="SignalP"/>
    </source>
</evidence>
<dbReference type="AlphaFoldDB" id="A0A3N4MDK8"/>
<keyword evidence="3" id="KW-0732">Signal</keyword>
<accession>A0A3N4MDK8</accession>
<dbReference type="InterPro" id="IPR034058">
    <property type="entry name" value="TagA/B/C/D_pept_dom"/>
</dbReference>
<dbReference type="PANTHER" id="PTHR43399:SF4">
    <property type="entry name" value="CELL WALL-ASSOCIATED PROTEASE"/>
    <property type="match status" value="1"/>
</dbReference>
<dbReference type="Gene3D" id="2.60.120.380">
    <property type="match status" value="1"/>
</dbReference>
<dbReference type="EMBL" id="RMBX01000010">
    <property type="protein sequence ID" value="RPD39677.1"/>
    <property type="molecule type" value="Genomic_DNA"/>
</dbReference>
<comment type="similarity">
    <text evidence="1 2">Belongs to the peptidase S8 family.</text>
</comment>
<dbReference type="RefSeq" id="WP_120515814.1">
    <property type="nucleotide sequence ID" value="NZ_QXZY01000004.1"/>
</dbReference>
<dbReference type="Pfam" id="PF00082">
    <property type="entry name" value="Peptidase_S8"/>
    <property type="match status" value="1"/>
</dbReference>
<feature type="signal peptide" evidence="3">
    <location>
        <begin position="1"/>
        <end position="27"/>
    </location>
</feature>
<dbReference type="SUPFAM" id="SSF49785">
    <property type="entry name" value="Galactose-binding domain-like"/>
    <property type="match status" value="1"/>
</dbReference>
<sequence length="930" mass="102502">MRKFLTRPCLFLTLCAWATILPLQLYAQQQDILRRYTIPPQDTMRRGKEARSTTRYYLVQFQQPVSLKELQQLQLKRSLSPLYHIVQKLPEDSTTAWWPANGNWKASDALLRVVEKTKEKDSIQVLANISAHARFVRWETKDRTALMKVARQDWEQFIGDTAIQFADILRTPKAEILISSADPGLNRITAVWQQLPDLQGDGLIISLKETLFDTTDIDLLQRYLPTPLAPEQTEPHATIMATFIAGAGNSGMAGKGVAPKVKIASSSFTRLSADETAYFTTHRIALQNHSYGTGIENYYGLEAVAYDEQVYETDTLLHVFSSGNSGRETSTDGLYSGIAGWANLSGTFKQAKNVLVVGGTENNNTVPAPSSKGPAYDGRIKPEIVAYGKDGTSGAAALVSGVSLLLQQSYRAQAASLPPAALLKAILVNSADDIAQPGPDHSSGFGAMNAWEAVQTVRSRRFFLNRVQQGAAYTQSLEIPAGSASCKVTLCYTDPPATVNSPQALINDLDLYLTDASGNVYQPWVLLSTPDAAALQAPAQRGRDSINNTEQVMIRFPAAGTYTIHVNGTRIHTGEQRFAVSWQLAPQDHFEWQRPVGNETIPGGEETALRWKSTLAGKGLASYSLDNGASWQVIGDSVSLEQDGLSWPVPNRFSPALLKMETPGHTFISPPFTISPLLRLQTGFDCADSAMIFWNQLNGASYYIVYGLLGAELTAFAQTADTFLVLQKNAALPAYFAVQPVAASAGLTSNTLRYAEQGLDCYTRQFTADLLENGQVMLQLQTGTTWNLETISWERLQKQDWQNIGRQTVSALTFYNALDEQPPEGIVWYRAALETLNNSVIYTDPVPVHVLRKNNFLLFPNPAAHTLQLLSRDIRGRDLYILNTQGRIVRQAKITGLLQAVALDGLPAGNYWCLVYEDDQKVYTAPFVKL</sequence>
<dbReference type="OrthoDB" id="9792152at2"/>
<dbReference type="InterPro" id="IPR008979">
    <property type="entry name" value="Galactose-bd-like_sf"/>
</dbReference>
<proteinExistence type="inferred from homology"/>